<sequence>MRSLIVGAILLSIVSARAALAEAPPFHAGAGVIPGSVDMPDGAIVRYPTFAAGAADAVSSNLSPPVADGRFPIVLLSHGGGPTGGSPVILAGLSAALAQHGFVVVAPFHGTARLPRRAAQVAQALEAALADPRFAPHMDAARLGMLGFSLGGAVTLELAGATPDGRHFHAYCEAHPADVMSCNHAPAGGGVGSDGQPPPPPRLALRAIALLDPFAALFQRDGLTGVTLPVLLVRPAASELPGDANALGLAAALPRAPDLETVPGGHFVFTDSCPSTARSGEPRCLDPPGVDRAAVQAQVEAQLLRFFGANL</sequence>
<name>A0A8J2Z0E0_9PROT</name>
<dbReference type="SUPFAM" id="SSF53474">
    <property type="entry name" value="alpha/beta-Hydrolases"/>
    <property type="match status" value="1"/>
</dbReference>
<accession>A0A8J2Z0E0</accession>
<dbReference type="Gene3D" id="3.40.50.1820">
    <property type="entry name" value="alpha/beta hydrolase"/>
    <property type="match status" value="1"/>
</dbReference>
<dbReference type="EMBL" id="BMJQ01000032">
    <property type="protein sequence ID" value="GGF50023.1"/>
    <property type="molecule type" value="Genomic_DNA"/>
</dbReference>
<reference evidence="2" key="1">
    <citation type="journal article" date="2014" name="Int. J. Syst. Evol. Microbiol.">
        <title>Complete genome sequence of Corynebacterium casei LMG S-19264T (=DSM 44701T), isolated from a smear-ripened cheese.</title>
        <authorList>
            <consortium name="US DOE Joint Genome Institute (JGI-PGF)"/>
            <person name="Walter F."/>
            <person name="Albersmeier A."/>
            <person name="Kalinowski J."/>
            <person name="Ruckert C."/>
        </authorList>
    </citation>
    <scope>NUCLEOTIDE SEQUENCE</scope>
    <source>
        <strain evidence="2">CGMCC 1.15725</strain>
    </source>
</reference>
<dbReference type="AlphaFoldDB" id="A0A8J2Z0E0"/>
<keyword evidence="1" id="KW-0732">Signal</keyword>
<proteinExistence type="predicted"/>
<organism evidence="2 3">
    <name type="scientific">Aliidongia dinghuensis</name>
    <dbReference type="NCBI Taxonomy" id="1867774"/>
    <lineage>
        <taxon>Bacteria</taxon>
        <taxon>Pseudomonadati</taxon>
        <taxon>Pseudomonadota</taxon>
        <taxon>Alphaproteobacteria</taxon>
        <taxon>Rhodospirillales</taxon>
        <taxon>Dongiaceae</taxon>
        <taxon>Aliidongia</taxon>
    </lineage>
</organism>
<comment type="caution">
    <text evidence="2">The sequence shown here is derived from an EMBL/GenBank/DDBJ whole genome shotgun (WGS) entry which is preliminary data.</text>
</comment>
<protein>
    <recommendedName>
        <fullName evidence="4">Dienelactone hydrolase</fullName>
    </recommendedName>
</protein>
<gene>
    <name evidence="2" type="ORF">GCM10011611_65530</name>
</gene>
<dbReference type="PIRSF" id="PIRSF031982">
    <property type="entry name" value="UCP031982_abhydr"/>
    <property type="match status" value="1"/>
</dbReference>
<feature type="chain" id="PRO_5035150372" description="Dienelactone hydrolase" evidence="1">
    <location>
        <begin position="19"/>
        <end position="311"/>
    </location>
</feature>
<dbReference type="RefSeq" id="WP_189052424.1">
    <property type="nucleotide sequence ID" value="NZ_BMJQ01000032.1"/>
</dbReference>
<reference evidence="2" key="2">
    <citation type="submission" date="2020-09" db="EMBL/GenBank/DDBJ databases">
        <authorList>
            <person name="Sun Q."/>
            <person name="Zhou Y."/>
        </authorList>
    </citation>
    <scope>NUCLEOTIDE SEQUENCE</scope>
    <source>
        <strain evidence="2">CGMCC 1.15725</strain>
    </source>
</reference>
<evidence type="ECO:0000256" key="1">
    <source>
        <dbReference type="SAM" id="SignalP"/>
    </source>
</evidence>
<feature type="signal peptide" evidence="1">
    <location>
        <begin position="1"/>
        <end position="18"/>
    </location>
</feature>
<dbReference type="InterPro" id="IPR016986">
    <property type="entry name" value="UCP031982_abhydr"/>
</dbReference>
<dbReference type="Proteomes" id="UP000646365">
    <property type="component" value="Unassembled WGS sequence"/>
</dbReference>
<keyword evidence="3" id="KW-1185">Reference proteome</keyword>
<dbReference type="InterPro" id="IPR029058">
    <property type="entry name" value="AB_hydrolase_fold"/>
</dbReference>
<evidence type="ECO:0008006" key="4">
    <source>
        <dbReference type="Google" id="ProtNLM"/>
    </source>
</evidence>
<evidence type="ECO:0000313" key="2">
    <source>
        <dbReference type="EMBL" id="GGF50023.1"/>
    </source>
</evidence>
<evidence type="ECO:0000313" key="3">
    <source>
        <dbReference type="Proteomes" id="UP000646365"/>
    </source>
</evidence>